<dbReference type="GO" id="GO:0005634">
    <property type="term" value="C:nucleus"/>
    <property type="evidence" value="ECO:0007669"/>
    <property type="project" value="UniProtKB-SubCell"/>
</dbReference>
<dbReference type="AlphaFoldDB" id="A0A6P8H6E2"/>
<sequence length="263" mass="30319">MNDWQCQYPLPHTASMASNVNHCYTDPTLDFGQTVPLTHAPVQIHQTSGQFSNGNQYFFNNNQSIGLSHTQVAPIVSQTCPTNYLRNTTSQSQKKAAHSEKKRWQTADFRWMFTKRKGHSSSVKVSQTQKPAPEKDDISLSSQKKRFTFTQHQLVELEKEFHFSKYLTRTRRIEIATSLKLTEAQIKIWFQNRRMKWKRELKDSIQKPNPSPHQTNARMNSFHSHSYGYGPSMQPVNCSVNTAPLMRPFVMPSCYSNNPMGFG</sequence>
<evidence type="ECO:0000256" key="1">
    <source>
        <dbReference type="ARBA" id="ARBA00003263"/>
    </source>
</evidence>
<evidence type="ECO:0000313" key="15">
    <source>
        <dbReference type="RefSeq" id="XP_031551061.1"/>
    </source>
</evidence>
<reference evidence="13 14" key="1">
    <citation type="submission" date="2025-04" db="UniProtKB">
        <authorList>
            <consortium name="RefSeq"/>
        </authorList>
    </citation>
    <scope>IDENTIFICATION</scope>
    <source>
        <tissue evidence="13 14">Tentacle</tissue>
    </source>
</reference>
<dbReference type="SUPFAM" id="SSF46689">
    <property type="entry name" value="Homeodomain-like"/>
    <property type="match status" value="1"/>
</dbReference>
<dbReference type="PRINTS" id="PR00024">
    <property type="entry name" value="HOMEOBOX"/>
</dbReference>
<dbReference type="InterPro" id="IPR009057">
    <property type="entry name" value="Homeodomain-like_sf"/>
</dbReference>
<dbReference type="RefSeq" id="XP_031551061.1">
    <property type="nucleotide sequence ID" value="XM_031695201.1"/>
</dbReference>
<dbReference type="InterPro" id="IPR001356">
    <property type="entry name" value="HD"/>
</dbReference>
<evidence type="ECO:0000256" key="9">
    <source>
        <dbReference type="RuleBase" id="RU000682"/>
    </source>
</evidence>
<keyword evidence="12" id="KW-1185">Reference proteome</keyword>
<dbReference type="Proteomes" id="UP000515163">
    <property type="component" value="Unplaced"/>
</dbReference>
<feature type="region of interest" description="Disordered" evidence="10">
    <location>
        <begin position="120"/>
        <end position="140"/>
    </location>
</feature>
<evidence type="ECO:0000313" key="12">
    <source>
        <dbReference type="Proteomes" id="UP000515163"/>
    </source>
</evidence>
<dbReference type="RefSeq" id="XP_031551060.1">
    <property type="nucleotide sequence ID" value="XM_031695200.1"/>
</dbReference>
<evidence type="ECO:0000313" key="13">
    <source>
        <dbReference type="RefSeq" id="XP_031551059.1"/>
    </source>
</evidence>
<feature type="domain" description="Homeobox" evidence="11">
    <location>
        <begin position="140"/>
        <end position="200"/>
    </location>
</feature>
<dbReference type="PANTHER" id="PTHR45664:SF11">
    <property type="entry name" value="HOMEOBOX PROTEIN HOX-B3"/>
    <property type="match status" value="1"/>
</dbReference>
<evidence type="ECO:0000256" key="7">
    <source>
        <dbReference type="ARBA" id="ARBA00023242"/>
    </source>
</evidence>
<dbReference type="InterPro" id="IPR017970">
    <property type="entry name" value="Homeobox_CS"/>
</dbReference>
<dbReference type="CDD" id="cd00086">
    <property type="entry name" value="homeodomain"/>
    <property type="match status" value="1"/>
</dbReference>
<gene>
    <name evidence="13 14 15" type="primary">LOC116288415</name>
</gene>
<protein>
    <submittedName>
        <fullName evidence="13 14">Homeobox protein ceh-13-like</fullName>
    </submittedName>
</protein>
<keyword evidence="4" id="KW-0217">Developmental protein</keyword>
<dbReference type="PROSITE" id="PS00027">
    <property type="entry name" value="HOMEOBOX_1"/>
    <property type="match status" value="1"/>
</dbReference>
<dbReference type="KEGG" id="aten:116288415"/>
<dbReference type="GO" id="GO:0000978">
    <property type="term" value="F:RNA polymerase II cis-regulatory region sequence-specific DNA binding"/>
    <property type="evidence" value="ECO:0007669"/>
    <property type="project" value="TreeGrafter"/>
</dbReference>
<name>A0A6P8H6E2_ACTTE</name>
<evidence type="ECO:0000256" key="8">
    <source>
        <dbReference type="PROSITE-ProRule" id="PRU00108"/>
    </source>
</evidence>
<dbReference type="RefSeq" id="XP_031551059.1">
    <property type="nucleotide sequence ID" value="XM_031695199.1"/>
</dbReference>
<keyword evidence="6 8" id="KW-0371">Homeobox</keyword>
<keyword evidence="7 8" id="KW-0539">Nucleus</keyword>
<dbReference type="GO" id="GO:0009952">
    <property type="term" value="P:anterior/posterior pattern specification"/>
    <property type="evidence" value="ECO:0007669"/>
    <property type="project" value="TreeGrafter"/>
</dbReference>
<proteinExistence type="inferred from homology"/>
<evidence type="ECO:0000256" key="3">
    <source>
        <dbReference type="ARBA" id="ARBA00009107"/>
    </source>
</evidence>
<evidence type="ECO:0000256" key="5">
    <source>
        <dbReference type="ARBA" id="ARBA00023125"/>
    </source>
</evidence>
<dbReference type="PANTHER" id="PTHR45664">
    <property type="entry name" value="PROTEIN ZERKNUELLT 1-RELATED"/>
    <property type="match status" value="1"/>
</dbReference>
<comment type="similarity">
    <text evidence="3">Belongs to the Antp homeobox family.</text>
</comment>
<evidence type="ECO:0000256" key="2">
    <source>
        <dbReference type="ARBA" id="ARBA00004123"/>
    </source>
</evidence>
<feature type="compositionally biased region" description="Polar residues" evidence="10">
    <location>
        <begin position="120"/>
        <end position="130"/>
    </location>
</feature>
<evidence type="ECO:0000256" key="4">
    <source>
        <dbReference type="ARBA" id="ARBA00022473"/>
    </source>
</evidence>
<dbReference type="GO" id="GO:0000981">
    <property type="term" value="F:DNA-binding transcription factor activity, RNA polymerase II-specific"/>
    <property type="evidence" value="ECO:0007669"/>
    <property type="project" value="InterPro"/>
</dbReference>
<comment type="subcellular location">
    <subcellularLocation>
        <location evidence="2 8 9">Nucleus</location>
    </subcellularLocation>
</comment>
<dbReference type="GeneID" id="116288415"/>
<evidence type="ECO:0000313" key="14">
    <source>
        <dbReference type="RefSeq" id="XP_031551060.1"/>
    </source>
</evidence>
<comment type="function">
    <text evidence="1">Sequence-specific transcription factor which is part of a developmental regulatory system that provides cells with specific positional identities on the anterior-posterior axis.</text>
</comment>
<organism evidence="12 15">
    <name type="scientific">Actinia tenebrosa</name>
    <name type="common">Australian red waratah sea anemone</name>
    <dbReference type="NCBI Taxonomy" id="6105"/>
    <lineage>
        <taxon>Eukaryota</taxon>
        <taxon>Metazoa</taxon>
        <taxon>Cnidaria</taxon>
        <taxon>Anthozoa</taxon>
        <taxon>Hexacorallia</taxon>
        <taxon>Actiniaria</taxon>
        <taxon>Actiniidae</taxon>
        <taxon>Actinia</taxon>
    </lineage>
</organism>
<feature type="DNA-binding region" description="Homeobox" evidence="8">
    <location>
        <begin position="142"/>
        <end position="201"/>
    </location>
</feature>
<dbReference type="InterPro" id="IPR020479">
    <property type="entry name" value="HD_metazoa"/>
</dbReference>
<accession>A0A6P8H6E2</accession>
<keyword evidence="5 8" id="KW-0238">DNA-binding</keyword>
<evidence type="ECO:0000256" key="6">
    <source>
        <dbReference type="ARBA" id="ARBA00023155"/>
    </source>
</evidence>
<evidence type="ECO:0000259" key="11">
    <source>
        <dbReference type="PROSITE" id="PS50071"/>
    </source>
</evidence>
<dbReference type="OrthoDB" id="6159439at2759"/>
<dbReference type="Pfam" id="PF00046">
    <property type="entry name" value="Homeodomain"/>
    <property type="match status" value="1"/>
</dbReference>
<dbReference type="Gene3D" id="1.10.10.60">
    <property type="entry name" value="Homeodomain-like"/>
    <property type="match status" value="1"/>
</dbReference>
<dbReference type="SMART" id="SM00389">
    <property type="entry name" value="HOX"/>
    <property type="match status" value="1"/>
</dbReference>
<evidence type="ECO:0000256" key="10">
    <source>
        <dbReference type="SAM" id="MobiDB-lite"/>
    </source>
</evidence>
<dbReference type="PROSITE" id="PS50071">
    <property type="entry name" value="HOMEOBOX_2"/>
    <property type="match status" value="1"/>
</dbReference>